<dbReference type="AlphaFoldDB" id="A0A3Q9BPZ9"/>
<keyword evidence="1" id="KW-0547">Nucleotide-binding</keyword>
<proteinExistence type="predicted"/>
<dbReference type="RefSeq" id="WP_126126772.1">
    <property type="nucleotide sequence ID" value="NZ_CP034464.1"/>
</dbReference>
<evidence type="ECO:0000313" key="2">
    <source>
        <dbReference type="Proteomes" id="UP000275663"/>
    </source>
</evidence>
<reference evidence="1 2" key="1">
    <citation type="journal article" date="2011" name="Int. J. Syst. Evol. Microbiol.">
        <title>Description of Undibacterium oligocarboniphilum sp. nov., isolated from purified water, and Undibacterium pigrum strain CCUG 49012 as the type strain of Undibacterium parvum sp. nov., and emended descriptions of the genus Undibacterium and the species Undibacterium pigrum.</title>
        <authorList>
            <person name="Eder W."/>
            <person name="Wanner G."/>
            <person name="Ludwig W."/>
            <person name="Busse H.J."/>
            <person name="Ziemke-Kageler F."/>
            <person name="Lang E."/>
        </authorList>
    </citation>
    <scope>NUCLEOTIDE SEQUENCE [LARGE SCALE GENOMIC DNA]</scope>
    <source>
        <strain evidence="1 2">DSM 23061</strain>
    </source>
</reference>
<accession>A0A3Q9BPZ9</accession>
<dbReference type="EMBL" id="CP034464">
    <property type="protein sequence ID" value="AZP11384.1"/>
    <property type="molecule type" value="Genomic_DNA"/>
</dbReference>
<dbReference type="GO" id="GO:0005524">
    <property type="term" value="F:ATP binding"/>
    <property type="evidence" value="ECO:0007669"/>
    <property type="project" value="UniProtKB-KW"/>
</dbReference>
<dbReference type="OrthoDB" id="531205at2"/>
<protein>
    <submittedName>
        <fullName evidence="1">ATP-binding protein</fullName>
    </submittedName>
</protein>
<name>A0A3Q9BPZ9_9BURK</name>
<keyword evidence="2" id="KW-1185">Reference proteome</keyword>
<dbReference type="Proteomes" id="UP000275663">
    <property type="component" value="Chromosome"/>
</dbReference>
<dbReference type="Pfam" id="PF13671">
    <property type="entry name" value="AAA_33"/>
    <property type="match status" value="1"/>
</dbReference>
<dbReference type="InterPro" id="IPR027417">
    <property type="entry name" value="P-loop_NTPase"/>
</dbReference>
<dbReference type="SUPFAM" id="SSF52540">
    <property type="entry name" value="P-loop containing nucleoside triphosphate hydrolases"/>
    <property type="match status" value="1"/>
</dbReference>
<dbReference type="Gene3D" id="3.40.50.300">
    <property type="entry name" value="P-loop containing nucleotide triphosphate hydrolases"/>
    <property type="match status" value="1"/>
</dbReference>
<gene>
    <name evidence="1" type="ORF">EJN92_04820</name>
</gene>
<sequence length="170" mass="19166">MTNKGTLVFFCGKMGAGKSTKSQQIANEMAAILISEDAWLAALYPEEIKSIDDYLTYSLRLKPLLKKHVQTLLQSGVSVVMDFPANTVKQRAWFREIFSEQSLTHKLIYLDLSDSQCLSQIAQRRAQQPARAAFDTEAVFHTISSYFQAPTENEGFNLEVLGRADIQLDR</sequence>
<keyword evidence="1" id="KW-0067">ATP-binding</keyword>
<dbReference type="KEGG" id="upv:EJN92_04820"/>
<organism evidence="1 2">
    <name type="scientific">Undibacterium parvum</name>
    <dbReference type="NCBI Taxonomy" id="401471"/>
    <lineage>
        <taxon>Bacteria</taxon>
        <taxon>Pseudomonadati</taxon>
        <taxon>Pseudomonadota</taxon>
        <taxon>Betaproteobacteria</taxon>
        <taxon>Burkholderiales</taxon>
        <taxon>Oxalobacteraceae</taxon>
        <taxon>Undibacterium</taxon>
    </lineage>
</organism>
<evidence type="ECO:0000313" key="1">
    <source>
        <dbReference type="EMBL" id="AZP11384.1"/>
    </source>
</evidence>